<dbReference type="GO" id="GO:0005737">
    <property type="term" value="C:cytoplasm"/>
    <property type="evidence" value="ECO:0007669"/>
    <property type="project" value="TreeGrafter"/>
</dbReference>
<gene>
    <name evidence="9" type="ordered locus">Adeh_0275</name>
</gene>
<dbReference type="STRING" id="290397.Adeh_0275"/>
<evidence type="ECO:0000256" key="4">
    <source>
        <dbReference type="ARBA" id="ARBA00023002"/>
    </source>
</evidence>
<dbReference type="InterPro" id="IPR000866">
    <property type="entry name" value="AhpC/TSA"/>
</dbReference>
<evidence type="ECO:0000256" key="2">
    <source>
        <dbReference type="ARBA" id="ARBA00022559"/>
    </source>
</evidence>
<dbReference type="SUPFAM" id="SSF52833">
    <property type="entry name" value="Thioredoxin-like"/>
    <property type="match status" value="1"/>
</dbReference>
<evidence type="ECO:0000256" key="6">
    <source>
        <dbReference type="ARBA" id="ARBA00023284"/>
    </source>
</evidence>
<name>Q2IML7_ANADE</name>
<evidence type="ECO:0000259" key="8">
    <source>
        <dbReference type="Pfam" id="PF00578"/>
    </source>
</evidence>
<dbReference type="KEGG" id="ade:Adeh_0275"/>
<dbReference type="PANTHER" id="PTHR42801:SF4">
    <property type="entry name" value="AHPC_TSA FAMILY PROTEIN"/>
    <property type="match status" value="1"/>
</dbReference>
<dbReference type="EMBL" id="CP000251">
    <property type="protein sequence ID" value="ABC80051.1"/>
    <property type="molecule type" value="Genomic_DNA"/>
</dbReference>
<dbReference type="GO" id="GO:0034599">
    <property type="term" value="P:cellular response to oxidative stress"/>
    <property type="evidence" value="ECO:0007669"/>
    <property type="project" value="TreeGrafter"/>
</dbReference>
<dbReference type="Gene3D" id="3.40.30.10">
    <property type="entry name" value="Glutaredoxin"/>
    <property type="match status" value="1"/>
</dbReference>
<organism evidence="9 10">
    <name type="scientific">Anaeromyxobacter dehalogenans (strain 2CP-C)</name>
    <dbReference type="NCBI Taxonomy" id="290397"/>
    <lineage>
        <taxon>Bacteria</taxon>
        <taxon>Pseudomonadati</taxon>
        <taxon>Myxococcota</taxon>
        <taxon>Myxococcia</taxon>
        <taxon>Myxococcales</taxon>
        <taxon>Cystobacterineae</taxon>
        <taxon>Anaeromyxobacteraceae</taxon>
        <taxon>Anaeromyxobacter</taxon>
    </lineage>
</organism>
<dbReference type="PANTHER" id="PTHR42801">
    <property type="entry name" value="THIOREDOXIN-DEPENDENT PEROXIDE REDUCTASE"/>
    <property type="match status" value="1"/>
</dbReference>
<evidence type="ECO:0000313" key="9">
    <source>
        <dbReference type="EMBL" id="ABC80051.1"/>
    </source>
</evidence>
<dbReference type="GO" id="GO:0008379">
    <property type="term" value="F:thioredoxin peroxidase activity"/>
    <property type="evidence" value="ECO:0007669"/>
    <property type="project" value="TreeGrafter"/>
</dbReference>
<dbReference type="InterPro" id="IPR050924">
    <property type="entry name" value="Peroxiredoxin_BCP/PrxQ"/>
</dbReference>
<evidence type="ECO:0000313" key="10">
    <source>
        <dbReference type="Proteomes" id="UP000001935"/>
    </source>
</evidence>
<protein>
    <recommendedName>
        <fullName evidence="7">Thioredoxin-dependent peroxiredoxin Bcp</fullName>
    </recommendedName>
</protein>
<dbReference type="CDD" id="cd03017">
    <property type="entry name" value="PRX_BCP"/>
    <property type="match status" value="1"/>
</dbReference>
<evidence type="ECO:0000256" key="3">
    <source>
        <dbReference type="ARBA" id="ARBA00022862"/>
    </source>
</evidence>
<dbReference type="Pfam" id="PF00578">
    <property type="entry name" value="AhpC-TSA"/>
    <property type="match status" value="1"/>
</dbReference>
<keyword evidence="3" id="KW-0049">Antioxidant</keyword>
<dbReference type="AlphaFoldDB" id="Q2IML7"/>
<dbReference type="Proteomes" id="UP000001935">
    <property type="component" value="Chromosome"/>
</dbReference>
<evidence type="ECO:0000256" key="1">
    <source>
        <dbReference type="ARBA" id="ARBA00003330"/>
    </source>
</evidence>
<keyword evidence="5" id="KW-1015">Disulfide bond</keyword>
<keyword evidence="2" id="KW-0575">Peroxidase</keyword>
<sequence>MVGISKDAPAAQKKWKEKLGLPFPLLSDADTAVQQAWGVWKEKNMYGKKVMGTERTTVVVGPDGKVEQVFPKVKVDGHVASVLESL</sequence>
<keyword evidence="6" id="KW-0676">Redox-active center</keyword>
<feature type="domain" description="Alkyl hydroperoxide reductase subunit C/ Thiol specific antioxidant" evidence="8">
    <location>
        <begin position="2"/>
        <end position="68"/>
    </location>
</feature>
<accession>Q2IML7</accession>
<evidence type="ECO:0000256" key="5">
    <source>
        <dbReference type="ARBA" id="ARBA00023157"/>
    </source>
</evidence>
<comment type="function">
    <text evidence="1">Thiol-specific peroxidase that catalyzes the reduction of hydrogen peroxide and organic hydroperoxides to water and alcohols, respectively. Plays a role in cell protection against oxidative stress by detoxifying peroxides and as sensor of hydrogen peroxide-mediated signaling events.</text>
</comment>
<proteinExistence type="predicted"/>
<evidence type="ECO:0000256" key="7">
    <source>
        <dbReference type="ARBA" id="ARBA00042639"/>
    </source>
</evidence>
<dbReference type="InterPro" id="IPR036249">
    <property type="entry name" value="Thioredoxin-like_sf"/>
</dbReference>
<keyword evidence="4" id="KW-0560">Oxidoreductase</keyword>
<dbReference type="HOGENOM" id="CLU_183604_1_0_7"/>
<reference evidence="9 10" key="1">
    <citation type="submission" date="2006-01" db="EMBL/GenBank/DDBJ databases">
        <title>Complete sequence of Anaeromyxobacter dehalogenans 2CP-C.</title>
        <authorList>
            <consortium name="US DOE Joint Genome Institute"/>
            <person name="Copeland A."/>
            <person name="Lucas S."/>
            <person name="Lapidus A."/>
            <person name="Barry K."/>
            <person name="Detter J.C."/>
            <person name="Glavina T."/>
            <person name="Hammon N."/>
            <person name="Israni S."/>
            <person name="Pitluck S."/>
            <person name="Brettin T."/>
            <person name="Bruce D."/>
            <person name="Han C."/>
            <person name="Tapia R."/>
            <person name="Gilna P."/>
            <person name="Kiss H."/>
            <person name="Schmutz J."/>
            <person name="Larimer F."/>
            <person name="Land M."/>
            <person name="Kyrpides N."/>
            <person name="Anderson I."/>
            <person name="Sanford R.A."/>
            <person name="Ritalahti K.M."/>
            <person name="Thomas H.S."/>
            <person name="Kirby J.R."/>
            <person name="Zhulin I.B."/>
            <person name="Loeffler F.E."/>
            <person name="Richardson P."/>
        </authorList>
    </citation>
    <scope>NUCLEOTIDE SEQUENCE [LARGE SCALE GENOMIC DNA]</scope>
    <source>
        <strain evidence="9 10">2CP-C</strain>
    </source>
</reference>
<dbReference type="eggNOG" id="COG1225">
    <property type="taxonomic scope" value="Bacteria"/>
</dbReference>
<dbReference type="GO" id="GO:0045454">
    <property type="term" value="P:cell redox homeostasis"/>
    <property type="evidence" value="ECO:0007669"/>
    <property type="project" value="TreeGrafter"/>
</dbReference>